<gene>
    <name evidence="2" type="ORF">EEDITHA_LOCUS446</name>
</gene>
<dbReference type="Pfam" id="PF00078">
    <property type="entry name" value="RVT_1"/>
    <property type="match status" value="1"/>
</dbReference>
<sequence length="157" mass="16929">MYETAHTTLAVNTQNSQPVKVGRGVRQGDPLSPILFNMAMDLILASLPQGVGYGLEGEKIAALAYADDLILLAGSKVGMQESIDTVVGVGEMLGLRVNSGKSSVLSMVPDGKRKKHHYLTGRAYSVRGSKLRQVACVERWRYLGIDFESSGSSMIEL</sequence>
<evidence type="ECO:0000313" key="2">
    <source>
        <dbReference type="EMBL" id="CAH2083817.1"/>
    </source>
</evidence>
<dbReference type="PROSITE" id="PS50878">
    <property type="entry name" value="RT_POL"/>
    <property type="match status" value="1"/>
</dbReference>
<dbReference type="EMBL" id="CAKOGL010000001">
    <property type="protein sequence ID" value="CAH2083817.1"/>
    <property type="molecule type" value="Genomic_DNA"/>
</dbReference>
<reference evidence="2" key="1">
    <citation type="submission" date="2022-03" db="EMBL/GenBank/DDBJ databases">
        <authorList>
            <person name="Tunstrom K."/>
        </authorList>
    </citation>
    <scope>NUCLEOTIDE SEQUENCE</scope>
</reference>
<accession>A0AAU9TCI5</accession>
<protein>
    <recommendedName>
        <fullName evidence="1">Reverse transcriptase domain-containing protein</fullName>
    </recommendedName>
</protein>
<dbReference type="InterPro" id="IPR000477">
    <property type="entry name" value="RT_dom"/>
</dbReference>
<organism evidence="2 3">
    <name type="scientific">Euphydryas editha</name>
    <name type="common">Edith's checkerspot</name>
    <dbReference type="NCBI Taxonomy" id="104508"/>
    <lineage>
        <taxon>Eukaryota</taxon>
        <taxon>Metazoa</taxon>
        <taxon>Ecdysozoa</taxon>
        <taxon>Arthropoda</taxon>
        <taxon>Hexapoda</taxon>
        <taxon>Insecta</taxon>
        <taxon>Pterygota</taxon>
        <taxon>Neoptera</taxon>
        <taxon>Endopterygota</taxon>
        <taxon>Lepidoptera</taxon>
        <taxon>Glossata</taxon>
        <taxon>Ditrysia</taxon>
        <taxon>Papilionoidea</taxon>
        <taxon>Nymphalidae</taxon>
        <taxon>Nymphalinae</taxon>
        <taxon>Euphydryas</taxon>
    </lineage>
</organism>
<dbReference type="AlphaFoldDB" id="A0AAU9TCI5"/>
<keyword evidence="3" id="KW-1185">Reference proteome</keyword>
<proteinExistence type="predicted"/>
<dbReference type="SUPFAM" id="SSF56672">
    <property type="entry name" value="DNA/RNA polymerases"/>
    <property type="match status" value="1"/>
</dbReference>
<feature type="domain" description="Reverse transcriptase" evidence="1">
    <location>
        <begin position="1"/>
        <end position="147"/>
    </location>
</feature>
<dbReference type="Proteomes" id="UP001153954">
    <property type="component" value="Unassembled WGS sequence"/>
</dbReference>
<dbReference type="PANTHER" id="PTHR47027:SF20">
    <property type="entry name" value="REVERSE TRANSCRIPTASE-LIKE PROTEIN WITH RNA-DIRECTED DNA POLYMERASE DOMAIN"/>
    <property type="match status" value="1"/>
</dbReference>
<evidence type="ECO:0000259" key="1">
    <source>
        <dbReference type="PROSITE" id="PS50878"/>
    </source>
</evidence>
<evidence type="ECO:0000313" key="3">
    <source>
        <dbReference type="Proteomes" id="UP001153954"/>
    </source>
</evidence>
<dbReference type="GO" id="GO:0071897">
    <property type="term" value="P:DNA biosynthetic process"/>
    <property type="evidence" value="ECO:0007669"/>
    <property type="project" value="UniProtKB-ARBA"/>
</dbReference>
<name>A0AAU9TCI5_EUPED</name>
<dbReference type="PANTHER" id="PTHR47027">
    <property type="entry name" value="REVERSE TRANSCRIPTASE DOMAIN-CONTAINING PROTEIN"/>
    <property type="match status" value="1"/>
</dbReference>
<dbReference type="InterPro" id="IPR043502">
    <property type="entry name" value="DNA/RNA_pol_sf"/>
</dbReference>
<comment type="caution">
    <text evidence="2">The sequence shown here is derived from an EMBL/GenBank/DDBJ whole genome shotgun (WGS) entry which is preliminary data.</text>
</comment>